<protein>
    <recommendedName>
        <fullName evidence="7">FAD/NAD(P)-binding domain-containing protein</fullName>
    </recommendedName>
</protein>
<evidence type="ECO:0000259" key="7">
    <source>
        <dbReference type="Pfam" id="PF07992"/>
    </source>
</evidence>
<feature type="region of interest" description="Disordered" evidence="6">
    <location>
        <begin position="613"/>
        <end position="634"/>
    </location>
</feature>
<dbReference type="GO" id="GO:0005739">
    <property type="term" value="C:mitochondrion"/>
    <property type="evidence" value="ECO:0007669"/>
    <property type="project" value="TreeGrafter"/>
</dbReference>
<dbReference type="Gene3D" id="3.50.50.60">
    <property type="entry name" value="FAD/NAD(P)-binding domain"/>
    <property type="match status" value="1"/>
</dbReference>
<dbReference type="SUPFAM" id="SSF51905">
    <property type="entry name" value="FAD/NAD(P)-binding domain"/>
    <property type="match status" value="2"/>
</dbReference>
<dbReference type="PANTHER" id="PTHR42737">
    <property type="entry name" value="GLUTATHIONE REDUCTASE"/>
    <property type="match status" value="1"/>
</dbReference>
<evidence type="ECO:0000256" key="6">
    <source>
        <dbReference type="SAM" id="MobiDB-lite"/>
    </source>
</evidence>
<keyword evidence="5" id="KW-0676">Redox-active center</keyword>
<keyword evidence="3" id="KW-0560">Oxidoreductase</keyword>
<reference evidence="8" key="1">
    <citation type="submission" date="2021-01" db="EMBL/GenBank/DDBJ databases">
        <authorList>
            <person name="Corre E."/>
            <person name="Pelletier E."/>
            <person name="Niang G."/>
            <person name="Scheremetjew M."/>
            <person name="Finn R."/>
            <person name="Kale V."/>
            <person name="Holt S."/>
            <person name="Cochrane G."/>
            <person name="Meng A."/>
            <person name="Brown T."/>
            <person name="Cohen L."/>
        </authorList>
    </citation>
    <scope>NUCLEOTIDE SEQUENCE</scope>
    <source>
        <strain evidence="8">CCMP3105</strain>
    </source>
</reference>
<proteinExistence type="inferred from homology"/>
<organism evidence="8">
    <name type="scientific">Alexandrium monilatum</name>
    <dbReference type="NCBI Taxonomy" id="311494"/>
    <lineage>
        <taxon>Eukaryota</taxon>
        <taxon>Sar</taxon>
        <taxon>Alveolata</taxon>
        <taxon>Dinophyceae</taxon>
        <taxon>Gonyaulacales</taxon>
        <taxon>Pyrocystaceae</taxon>
        <taxon>Alexandrium</taxon>
    </lineage>
</organism>
<dbReference type="InterPro" id="IPR036188">
    <property type="entry name" value="FAD/NAD-bd_sf"/>
</dbReference>
<dbReference type="GO" id="GO:0034599">
    <property type="term" value="P:cellular response to oxidative stress"/>
    <property type="evidence" value="ECO:0007669"/>
    <property type="project" value="TreeGrafter"/>
</dbReference>
<dbReference type="GO" id="GO:0005829">
    <property type="term" value="C:cytosol"/>
    <property type="evidence" value="ECO:0007669"/>
    <property type="project" value="TreeGrafter"/>
</dbReference>
<feature type="compositionally biased region" description="Basic and acidic residues" evidence="6">
    <location>
        <begin position="28"/>
        <end position="38"/>
    </location>
</feature>
<evidence type="ECO:0000256" key="2">
    <source>
        <dbReference type="ARBA" id="ARBA00007532"/>
    </source>
</evidence>
<feature type="compositionally biased region" description="Basic residues" evidence="6">
    <location>
        <begin position="1"/>
        <end position="12"/>
    </location>
</feature>
<dbReference type="PANTHER" id="PTHR42737:SF2">
    <property type="entry name" value="GLUTATHIONE REDUCTASE"/>
    <property type="match status" value="1"/>
</dbReference>
<dbReference type="GO" id="GO:0006749">
    <property type="term" value="P:glutathione metabolic process"/>
    <property type="evidence" value="ECO:0007669"/>
    <property type="project" value="TreeGrafter"/>
</dbReference>
<dbReference type="GO" id="GO:0004362">
    <property type="term" value="F:glutathione-disulfide reductase (NADPH) activity"/>
    <property type="evidence" value="ECO:0007669"/>
    <property type="project" value="TreeGrafter"/>
</dbReference>
<dbReference type="AlphaFoldDB" id="A0A7S4T3G2"/>
<feature type="compositionally biased region" description="Polar residues" evidence="6">
    <location>
        <begin position="44"/>
        <end position="53"/>
    </location>
</feature>
<dbReference type="GO" id="GO:0045454">
    <property type="term" value="P:cell redox homeostasis"/>
    <property type="evidence" value="ECO:0007669"/>
    <property type="project" value="InterPro"/>
</dbReference>
<name>A0A7S4T3G2_9DINO</name>
<sequence length="686" mass="72795">MASPVRRQKSTPRVKSTTDFFLRPTEPNLRKGVLEGRSPRRTGRATNNSAAETPNSPVSHSSVNSLGSYASPRSAALSASTTAPFSPKTRVPEPVEEEPTQVQKIDFGSFDLLCLGGTIEGLAAATEAVAQNAKVCLVEPSAGIDNRAVFRLALRSCLRRQLGIGPVPATFEELRREREIYIERLGTTRTALVKQGAVVLTCSTASFQNQGGAVSPTAHKPWKPKSPSPHATEGLAKEGVAYTPRHGVRHAADRRGARGTWWSSFPPDLRAAEEPPPAEKEGLHVVLENTTRARIGTVSATHYLIAAGERSLIHGATERLEGHELCTQPEDLLEALPAAGPRRICIIGSSWTAVELCAFCELAGAEVTWFLEQVDSRLGQDHLAEMLPRLVQQVKARGRTSVHTDFNSRFVRVVQREAAEAGRASPRQGDRQLFVQAKHSGADCCGPFDVVLLFGKSDPVMHGISGLPGVQLGKDGRLRVDARGTAGPQVSAIGEVAAQRLSPAKGRSDVPSPPGIMAFGNDESGLVSQGRYFAKLLFSPAEVHSAVAPALRTVTALSHPPVGLVGLSGDEASTVFPSPQWSVSVAFSRHQLTGGITGHFVVGLTCVQQGPAHAAASREGPDAEGGEEEEAESPPFVVGAALLAESGGLPLISGLLLGFAVAVQSKVPQQQFDRILAAYPLVDHAQ</sequence>
<evidence type="ECO:0000256" key="3">
    <source>
        <dbReference type="ARBA" id="ARBA00023002"/>
    </source>
</evidence>
<comment type="similarity">
    <text evidence="2">Belongs to the class-I pyridine nucleotide-disulfide oxidoreductase family.</text>
</comment>
<feature type="region of interest" description="Disordered" evidence="6">
    <location>
        <begin position="1"/>
        <end position="100"/>
    </location>
</feature>
<dbReference type="GO" id="GO:0050660">
    <property type="term" value="F:flavin adenine dinucleotide binding"/>
    <property type="evidence" value="ECO:0007669"/>
    <property type="project" value="InterPro"/>
</dbReference>
<dbReference type="EMBL" id="HBNR01086312">
    <property type="protein sequence ID" value="CAE4664214.1"/>
    <property type="molecule type" value="Transcribed_RNA"/>
</dbReference>
<feature type="region of interest" description="Disordered" evidence="6">
    <location>
        <begin position="212"/>
        <end position="233"/>
    </location>
</feature>
<feature type="compositionally biased region" description="Acidic residues" evidence="6">
    <location>
        <begin position="622"/>
        <end position="632"/>
    </location>
</feature>
<comment type="cofactor">
    <cofactor evidence="1">
        <name>FAD</name>
        <dbReference type="ChEBI" id="CHEBI:57692"/>
    </cofactor>
</comment>
<dbReference type="Pfam" id="PF07992">
    <property type="entry name" value="Pyr_redox_2"/>
    <property type="match status" value="1"/>
</dbReference>
<gene>
    <name evidence="8" type="ORF">AMON00008_LOCUS61825</name>
</gene>
<evidence type="ECO:0000256" key="4">
    <source>
        <dbReference type="ARBA" id="ARBA00023157"/>
    </source>
</evidence>
<feature type="domain" description="FAD/NAD(P)-binding" evidence="7">
    <location>
        <begin position="285"/>
        <end position="501"/>
    </location>
</feature>
<evidence type="ECO:0000256" key="1">
    <source>
        <dbReference type="ARBA" id="ARBA00001974"/>
    </source>
</evidence>
<accession>A0A7S4T3G2</accession>
<dbReference type="InterPro" id="IPR023753">
    <property type="entry name" value="FAD/NAD-binding_dom"/>
</dbReference>
<dbReference type="InterPro" id="IPR046952">
    <property type="entry name" value="GSHR/TRXR-like"/>
</dbReference>
<feature type="compositionally biased region" description="Low complexity" evidence="6">
    <location>
        <begin position="54"/>
        <end position="65"/>
    </location>
</feature>
<evidence type="ECO:0000256" key="5">
    <source>
        <dbReference type="ARBA" id="ARBA00023284"/>
    </source>
</evidence>
<evidence type="ECO:0000313" key="8">
    <source>
        <dbReference type="EMBL" id="CAE4664214.1"/>
    </source>
</evidence>
<keyword evidence="4" id="KW-1015">Disulfide bond</keyword>